<dbReference type="Pfam" id="PF00003">
    <property type="entry name" value="7tm_3"/>
    <property type="match status" value="1"/>
</dbReference>
<name>A0AAN7DMZ4_9FUNG</name>
<dbReference type="GO" id="GO:0038039">
    <property type="term" value="C:G protein-coupled receptor heterodimeric complex"/>
    <property type="evidence" value="ECO:0007669"/>
    <property type="project" value="TreeGrafter"/>
</dbReference>
<dbReference type="Proteomes" id="UP001304243">
    <property type="component" value="Unassembled WGS sequence"/>
</dbReference>
<gene>
    <name evidence="11" type="primary">RRM1</name>
    <name evidence="11" type="ORF">ATC70_009805</name>
</gene>
<feature type="transmembrane region" description="Helical" evidence="9">
    <location>
        <begin position="484"/>
        <end position="505"/>
    </location>
</feature>
<evidence type="ECO:0000256" key="1">
    <source>
        <dbReference type="ARBA" id="ARBA00004141"/>
    </source>
</evidence>
<evidence type="ECO:0000256" key="6">
    <source>
        <dbReference type="ARBA" id="ARBA00023170"/>
    </source>
</evidence>
<dbReference type="GO" id="GO:0004965">
    <property type="term" value="F:G protein-coupled GABA receptor activity"/>
    <property type="evidence" value="ECO:0007669"/>
    <property type="project" value="InterPro"/>
</dbReference>
<evidence type="ECO:0000256" key="4">
    <source>
        <dbReference type="ARBA" id="ARBA00023040"/>
    </source>
</evidence>
<feature type="domain" description="G-protein coupled receptors family 3 profile" evidence="10">
    <location>
        <begin position="370"/>
        <end position="512"/>
    </location>
</feature>
<evidence type="ECO:0000259" key="10">
    <source>
        <dbReference type="PROSITE" id="PS50259"/>
    </source>
</evidence>
<comment type="subcellular location">
    <subcellularLocation>
        <location evidence="1">Membrane</location>
        <topology evidence="1">Multi-pass membrane protein</topology>
    </subcellularLocation>
</comment>
<evidence type="ECO:0000256" key="9">
    <source>
        <dbReference type="SAM" id="Phobius"/>
    </source>
</evidence>
<keyword evidence="6" id="KW-0675">Receptor</keyword>
<dbReference type="EMBL" id="JASEJX010000012">
    <property type="protein sequence ID" value="KAK4519569.1"/>
    <property type="molecule type" value="Genomic_DNA"/>
</dbReference>
<evidence type="ECO:0000256" key="8">
    <source>
        <dbReference type="ARBA" id="ARBA00023224"/>
    </source>
</evidence>
<keyword evidence="2 9" id="KW-0812">Transmembrane</keyword>
<dbReference type="PANTHER" id="PTHR10519">
    <property type="entry name" value="GABA-B RECEPTOR"/>
    <property type="match status" value="1"/>
</dbReference>
<dbReference type="RefSeq" id="XP_064686235.1">
    <property type="nucleotide sequence ID" value="XM_064829033.1"/>
</dbReference>
<proteinExistence type="predicted"/>
<dbReference type="GeneID" id="89953491"/>
<evidence type="ECO:0000256" key="2">
    <source>
        <dbReference type="ARBA" id="ARBA00022692"/>
    </source>
</evidence>
<evidence type="ECO:0000256" key="7">
    <source>
        <dbReference type="ARBA" id="ARBA00023180"/>
    </source>
</evidence>
<protein>
    <submittedName>
        <fullName evidence="11">Ribonucleoside-diphosphate reductase large subunit</fullName>
    </submittedName>
</protein>
<dbReference type="InterPro" id="IPR002455">
    <property type="entry name" value="GPCR3_GABA-B"/>
</dbReference>
<comment type="caution">
    <text evidence="11">The sequence shown here is derived from an EMBL/GenBank/DDBJ whole genome shotgun (WGS) entry which is preliminary data.</text>
</comment>
<dbReference type="PROSITE" id="PS50259">
    <property type="entry name" value="G_PROTEIN_RECEP_F3_4"/>
    <property type="match status" value="1"/>
</dbReference>
<feature type="transmembrane region" description="Helical" evidence="9">
    <location>
        <begin position="459"/>
        <end position="478"/>
    </location>
</feature>
<reference evidence="11 12" key="1">
    <citation type="submission" date="2022-11" db="EMBL/GenBank/DDBJ databases">
        <title>Mucor velutinosus strain NIH1002 WGS.</title>
        <authorList>
            <person name="Subramanian P."/>
            <person name="Mullikin J.C."/>
            <person name="Segre J.A."/>
            <person name="Zelazny A.M."/>
        </authorList>
    </citation>
    <scope>NUCLEOTIDE SEQUENCE [LARGE SCALE GENOMIC DNA]</scope>
    <source>
        <strain evidence="11 12">NIH1002</strain>
    </source>
</reference>
<keyword evidence="3 9" id="KW-1133">Transmembrane helix</keyword>
<keyword evidence="5 9" id="KW-0472">Membrane</keyword>
<evidence type="ECO:0000256" key="3">
    <source>
        <dbReference type="ARBA" id="ARBA00022989"/>
    </source>
</evidence>
<keyword evidence="7" id="KW-0325">Glycoprotein</keyword>
<dbReference type="SUPFAM" id="SSF53822">
    <property type="entry name" value="Periplasmic binding protein-like I"/>
    <property type="match status" value="1"/>
</dbReference>
<keyword evidence="8" id="KW-0807">Transducer</keyword>
<dbReference type="Pfam" id="PF01094">
    <property type="entry name" value="ANF_receptor"/>
    <property type="match status" value="1"/>
</dbReference>
<dbReference type="InterPro" id="IPR028082">
    <property type="entry name" value="Peripla_BP_I"/>
</dbReference>
<sequence length="749" mass="83318">MGILSVKSSQTYEDMGDTNNIHASMDTLMSLGSRVVLIASKDSAAKALFIAAISGHVNNETAWLIMGNSANVIRQLNQHVDVYNHIVQTRLDNANQSSTSTTYQNAVEQLAWTTNKLDRLTMEHLFAGGVFIFEQQTDLTGYPPYDAFQQKLSQFDPSAATSSTYQSGLAYSCMMVMAYGFGQLVRDSIDSNYTLQELTSGQLMPRYSLSIFNDTGFATGPQGPVLFDKNGDVKTGNFKIFNLHHGSQVTETGHVLGGIFHLSTDPIYFDGTKKVLSTKDERGSLDSHIVYQPPSGTPPFTVIKAGITAPISIVAASTAMVGVAMTLIALIMVINFRHHPVFKSSRVYKTVNNVYNNSNYSSSNNQLLKISCFILAFNTVILACWLVLFGNVKLSAIPVSSTVVVNTCSYDGSGHTFFVALLTIQAGIQLCLSVYLALKTKSFGGYSKYSEHKQLGLSVYNIFFSALIGFIIFFMPTTDFYTRYYLTAMTILWASTFSLCVLFFPKIFKVLFPKKALVLPTTEKRDGHDEKTLYDEKQLLTMNRMTATSTHILVDEDKKNDPVKWNGSMPSAMMDTYQEKLPVQYVFRYFPFLARWQMRCITLLPQVSFLSIQPGNQNAFKKPILFCYSHAFTISNVPGNYVFKVHGAIGSGHCDLLIQVSDQKQLSRWLGLFDRKLARHDRNERSSRPLSLSVDKTHCGSSITDDMSDNSSKRSILDGKASQFTICSDDTSASSVTQAHCKQDERNRI</sequence>
<evidence type="ECO:0000256" key="5">
    <source>
        <dbReference type="ARBA" id="ARBA00023136"/>
    </source>
</evidence>
<keyword evidence="4" id="KW-0297">G-protein coupled receptor</keyword>
<dbReference type="InterPro" id="IPR017978">
    <property type="entry name" value="GPCR_3_C"/>
</dbReference>
<feature type="transmembrane region" description="Helical" evidence="9">
    <location>
        <begin position="313"/>
        <end position="336"/>
    </location>
</feature>
<organism evidence="11 12">
    <name type="scientific">Mucor velutinosus</name>
    <dbReference type="NCBI Taxonomy" id="708070"/>
    <lineage>
        <taxon>Eukaryota</taxon>
        <taxon>Fungi</taxon>
        <taxon>Fungi incertae sedis</taxon>
        <taxon>Mucoromycota</taxon>
        <taxon>Mucoromycotina</taxon>
        <taxon>Mucoromycetes</taxon>
        <taxon>Mucorales</taxon>
        <taxon>Mucorineae</taxon>
        <taxon>Mucoraceae</taxon>
        <taxon>Mucor</taxon>
    </lineage>
</organism>
<keyword evidence="12" id="KW-1185">Reference proteome</keyword>
<feature type="transmembrane region" description="Helical" evidence="9">
    <location>
        <begin position="367"/>
        <end position="388"/>
    </location>
</feature>
<dbReference type="InterPro" id="IPR001828">
    <property type="entry name" value="ANF_lig-bd_rcpt"/>
</dbReference>
<evidence type="ECO:0000313" key="12">
    <source>
        <dbReference type="Proteomes" id="UP001304243"/>
    </source>
</evidence>
<feature type="transmembrane region" description="Helical" evidence="9">
    <location>
        <begin position="417"/>
        <end position="438"/>
    </location>
</feature>
<evidence type="ECO:0000313" key="11">
    <source>
        <dbReference type="EMBL" id="KAK4519569.1"/>
    </source>
</evidence>
<dbReference type="AlphaFoldDB" id="A0AAN7DMZ4"/>
<dbReference type="PANTHER" id="PTHR10519:SF20">
    <property type="entry name" value="G-PROTEIN COUPLED RECEPTOR 156-RELATED"/>
    <property type="match status" value="1"/>
</dbReference>
<accession>A0AAN7DMZ4</accession>